<dbReference type="Proteomes" id="UP000004750">
    <property type="component" value="Unassembled WGS sequence"/>
</dbReference>
<accession>G9ZF91</accession>
<organism evidence="3 4">
    <name type="scientific">Cardiobacterium valvarum F0432</name>
    <dbReference type="NCBI Taxonomy" id="797473"/>
    <lineage>
        <taxon>Bacteria</taxon>
        <taxon>Pseudomonadati</taxon>
        <taxon>Pseudomonadota</taxon>
        <taxon>Gammaproteobacteria</taxon>
        <taxon>Cardiobacteriales</taxon>
        <taxon>Cardiobacteriaceae</taxon>
        <taxon>Cardiobacterium</taxon>
    </lineage>
</organism>
<feature type="transmembrane region" description="Helical" evidence="2">
    <location>
        <begin position="58"/>
        <end position="79"/>
    </location>
</feature>
<protein>
    <submittedName>
        <fullName evidence="3">Uncharacterized protein</fullName>
    </submittedName>
</protein>
<proteinExistence type="predicted"/>
<sequence>MWRFEADQQTGSDVTGRGVSGKHEEDKAVGTRIIVACAIMRRFVLAEETAVSRQKKGFYLTLASLVALIGIYAAALLLFRTASILQMFLGLLLTLLPLVYWLPFVWRRQGKAFAVLALFAPLHLFFGGVIWLWGQPLWGAAICFCAISLQVGTIMHNYDGSRRKVRKVAQQAGKVR</sequence>
<name>G9ZF91_9GAMM</name>
<dbReference type="STRING" id="797473.HMPREF9080_01436"/>
<comment type="caution">
    <text evidence="3">The sequence shown here is derived from an EMBL/GenBank/DDBJ whole genome shotgun (WGS) entry which is preliminary data.</text>
</comment>
<keyword evidence="2" id="KW-1133">Transmembrane helix</keyword>
<feature type="region of interest" description="Disordered" evidence="1">
    <location>
        <begin position="1"/>
        <end position="23"/>
    </location>
</feature>
<dbReference type="EMBL" id="AGCM01000077">
    <property type="protein sequence ID" value="EHM54112.1"/>
    <property type="molecule type" value="Genomic_DNA"/>
</dbReference>
<keyword evidence="2" id="KW-0472">Membrane</keyword>
<feature type="transmembrane region" description="Helical" evidence="2">
    <location>
        <begin position="139"/>
        <end position="158"/>
    </location>
</feature>
<evidence type="ECO:0000313" key="3">
    <source>
        <dbReference type="EMBL" id="EHM54112.1"/>
    </source>
</evidence>
<gene>
    <name evidence="3" type="ORF">HMPREF9080_01436</name>
</gene>
<evidence type="ECO:0000256" key="1">
    <source>
        <dbReference type="SAM" id="MobiDB-lite"/>
    </source>
</evidence>
<dbReference type="AlphaFoldDB" id="G9ZF91"/>
<dbReference type="HOGENOM" id="CLU_130292_0_0_6"/>
<feature type="transmembrane region" description="Helical" evidence="2">
    <location>
        <begin position="113"/>
        <end position="133"/>
    </location>
</feature>
<evidence type="ECO:0000313" key="4">
    <source>
        <dbReference type="Proteomes" id="UP000004750"/>
    </source>
</evidence>
<reference evidence="3 4" key="1">
    <citation type="submission" date="2011-08" db="EMBL/GenBank/DDBJ databases">
        <authorList>
            <person name="Weinstock G."/>
            <person name="Sodergren E."/>
            <person name="Clifton S."/>
            <person name="Fulton L."/>
            <person name="Fulton B."/>
            <person name="Courtney L."/>
            <person name="Fronick C."/>
            <person name="Harrison M."/>
            <person name="Strong C."/>
            <person name="Farmer C."/>
            <person name="Delahaunty K."/>
            <person name="Markovic C."/>
            <person name="Hall O."/>
            <person name="Minx P."/>
            <person name="Tomlinson C."/>
            <person name="Mitreva M."/>
            <person name="Hou S."/>
            <person name="Chen J."/>
            <person name="Wollam A."/>
            <person name="Pepin K.H."/>
            <person name="Johnson M."/>
            <person name="Bhonagiri V."/>
            <person name="Zhang X."/>
            <person name="Suruliraj S."/>
            <person name="Warren W."/>
            <person name="Chinwalla A."/>
            <person name="Mardis E.R."/>
            <person name="Wilson R.K."/>
        </authorList>
    </citation>
    <scope>NUCLEOTIDE SEQUENCE [LARGE SCALE GENOMIC DNA]</scope>
    <source>
        <strain evidence="3 4">F0432</strain>
    </source>
</reference>
<evidence type="ECO:0000256" key="2">
    <source>
        <dbReference type="SAM" id="Phobius"/>
    </source>
</evidence>
<keyword evidence="2" id="KW-0812">Transmembrane</keyword>
<feature type="transmembrane region" description="Helical" evidence="2">
    <location>
        <begin position="85"/>
        <end position="106"/>
    </location>
</feature>